<dbReference type="SUPFAM" id="SSF88659">
    <property type="entry name" value="Sigma3 and sigma4 domains of RNA polymerase sigma factors"/>
    <property type="match status" value="1"/>
</dbReference>
<dbReference type="InterPro" id="IPR014284">
    <property type="entry name" value="RNA_pol_sigma-70_dom"/>
</dbReference>
<dbReference type="RefSeq" id="WP_145081885.1">
    <property type="nucleotide sequence ID" value="NZ_CP036298.1"/>
</dbReference>
<dbReference type="InterPro" id="IPR013324">
    <property type="entry name" value="RNA_pol_sigma_r3/r4-like"/>
</dbReference>
<dbReference type="NCBIfam" id="TIGR02937">
    <property type="entry name" value="sigma70-ECF"/>
    <property type="match status" value="1"/>
</dbReference>
<name>A0A518GBP1_9BACT</name>
<dbReference type="Pfam" id="PF04542">
    <property type="entry name" value="Sigma70_r2"/>
    <property type="match status" value="1"/>
</dbReference>
<dbReference type="InterPro" id="IPR013325">
    <property type="entry name" value="RNA_pol_sigma_r2"/>
</dbReference>
<dbReference type="EMBL" id="CP036298">
    <property type="protein sequence ID" value="QDV26036.1"/>
    <property type="molecule type" value="Genomic_DNA"/>
</dbReference>
<feature type="domain" description="RNA polymerase sigma-70 region 2" evidence="1">
    <location>
        <begin position="39"/>
        <end position="91"/>
    </location>
</feature>
<reference evidence="2 3" key="1">
    <citation type="submission" date="2019-02" db="EMBL/GenBank/DDBJ databases">
        <title>Deep-cultivation of Planctomycetes and their phenomic and genomic characterization uncovers novel biology.</title>
        <authorList>
            <person name="Wiegand S."/>
            <person name="Jogler M."/>
            <person name="Boedeker C."/>
            <person name="Pinto D."/>
            <person name="Vollmers J."/>
            <person name="Rivas-Marin E."/>
            <person name="Kohn T."/>
            <person name="Peeters S.H."/>
            <person name="Heuer A."/>
            <person name="Rast P."/>
            <person name="Oberbeckmann S."/>
            <person name="Bunk B."/>
            <person name="Jeske O."/>
            <person name="Meyerdierks A."/>
            <person name="Storesund J.E."/>
            <person name="Kallscheuer N."/>
            <person name="Luecker S."/>
            <person name="Lage O.M."/>
            <person name="Pohl T."/>
            <person name="Merkel B.J."/>
            <person name="Hornburger P."/>
            <person name="Mueller R.-W."/>
            <person name="Bruemmer F."/>
            <person name="Labrenz M."/>
            <person name="Spormann A.M."/>
            <person name="Op den Camp H."/>
            <person name="Overmann J."/>
            <person name="Amann R."/>
            <person name="Jetten M.S.M."/>
            <person name="Mascher T."/>
            <person name="Medema M.H."/>
            <person name="Devos D.P."/>
            <person name="Kaster A.-K."/>
            <person name="Ovreas L."/>
            <person name="Rohde M."/>
            <person name="Galperin M.Y."/>
            <person name="Jogler C."/>
        </authorList>
    </citation>
    <scope>NUCLEOTIDE SEQUENCE [LARGE SCALE GENOMIC DNA]</scope>
    <source>
        <strain evidence="2 3">Q31a</strain>
    </source>
</reference>
<evidence type="ECO:0000313" key="2">
    <source>
        <dbReference type="EMBL" id="QDV26036.1"/>
    </source>
</evidence>
<gene>
    <name evidence="2" type="ORF">Q31a_44060</name>
</gene>
<dbReference type="GO" id="GO:0003700">
    <property type="term" value="F:DNA-binding transcription factor activity"/>
    <property type="evidence" value="ECO:0007669"/>
    <property type="project" value="InterPro"/>
</dbReference>
<dbReference type="Gene3D" id="1.10.1740.10">
    <property type="match status" value="1"/>
</dbReference>
<sequence length="218" mass="24247">MESQADTSASDEELELRAWDGDESVQAELVLSLSAPLERAMIKKYGLNTADAEDVVADGIRIFWQIRERYDPSQSLKAFIYRIVDRIALKLVSGHLRWQKARNLETQVDDTWLAEIAAAETAANDGNLKDGEPTKPLCQVVQRALDTLNELERLVIEAYARAGDEEVKAAELGVELGKQRDGVPIPEGTIRQNKRRAIAKIEAELMRQGYNPSTGALT</sequence>
<dbReference type="AlphaFoldDB" id="A0A518GBP1"/>
<proteinExistence type="predicted"/>
<organism evidence="2 3">
    <name type="scientific">Aureliella helgolandensis</name>
    <dbReference type="NCBI Taxonomy" id="2527968"/>
    <lineage>
        <taxon>Bacteria</taxon>
        <taxon>Pseudomonadati</taxon>
        <taxon>Planctomycetota</taxon>
        <taxon>Planctomycetia</taxon>
        <taxon>Pirellulales</taxon>
        <taxon>Pirellulaceae</taxon>
        <taxon>Aureliella</taxon>
    </lineage>
</organism>
<evidence type="ECO:0000259" key="1">
    <source>
        <dbReference type="Pfam" id="PF04542"/>
    </source>
</evidence>
<dbReference type="SUPFAM" id="SSF88946">
    <property type="entry name" value="Sigma2 domain of RNA polymerase sigma factors"/>
    <property type="match status" value="1"/>
</dbReference>
<dbReference type="Proteomes" id="UP000318017">
    <property type="component" value="Chromosome"/>
</dbReference>
<dbReference type="GO" id="GO:0006352">
    <property type="term" value="P:DNA-templated transcription initiation"/>
    <property type="evidence" value="ECO:0007669"/>
    <property type="project" value="InterPro"/>
</dbReference>
<keyword evidence="3" id="KW-1185">Reference proteome</keyword>
<accession>A0A518GBP1</accession>
<dbReference type="InterPro" id="IPR007627">
    <property type="entry name" value="RNA_pol_sigma70_r2"/>
</dbReference>
<dbReference type="OrthoDB" id="288900at2"/>
<protein>
    <submittedName>
        <fullName evidence="2">RNA polymerase sigma factor RpoE</fullName>
    </submittedName>
</protein>
<dbReference type="KEGG" id="ahel:Q31a_44060"/>
<evidence type="ECO:0000313" key="3">
    <source>
        <dbReference type="Proteomes" id="UP000318017"/>
    </source>
</evidence>